<name>A0A834E527_9CHIR</name>
<reference evidence="2 3" key="1">
    <citation type="journal article" date="2020" name="Nature">
        <title>Six reference-quality genomes reveal evolution of bat adaptations.</title>
        <authorList>
            <person name="Jebb D."/>
            <person name="Huang Z."/>
            <person name="Pippel M."/>
            <person name="Hughes G.M."/>
            <person name="Lavrichenko K."/>
            <person name="Devanna P."/>
            <person name="Winkler S."/>
            <person name="Jermiin L.S."/>
            <person name="Skirmuntt E.C."/>
            <person name="Katzourakis A."/>
            <person name="Burkitt-Gray L."/>
            <person name="Ray D.A."/>
            <person name="Sullivan K.A.M."/>
            <person name="Roscito J.G."/>
            <person name="Kirilenko B.M."/>
            <person name="Davalos L.M."/>
            <person name="Corthals A.P."/>
            <person name="Power M.L."/>
            <person name="Jones G."/>
            <person name="Ransome R.D."/>
            <person name="Dechmann D.K.N."/>
            <person name="Locatelli A.G."/>
            <person name="Puechmaille S.J."/>
            <person name="Fedrigo O."/>
            <person name="Jarvis E.D."/>
            <person name="Hiller M."/>
            <person name="Vernes S.C."/>
            <person name="Myers E.W."/>
            <person name="Teeling E.C."/>
        </authorList>
    </citation>
    <scope>NUCLEOTIDE SEQUENCE [LARGE SCALE GENOMIC DNA]</scope>
    <source>
        <strain evidence="2">Bat1K_MPI-CBG_1</strain>
    </source>
</reference>
<comment type="caution">
    <text evidence="2">The sequence shown here is derived from an EMBL/GenBank/DDBJ whole genome shotgun (WGS) entry which is preliminary data.</text>
</comment>
<evidence type="ECO:0000256" key="1">
    <source>
        <dbReference type="SAM" id="MobiDB-lite"/>
    </source>
</evidence>
<feature type="compositionally biased region" description="Basic residues" evidence="1">
    <location>
        <begin position="11"/>
        <end position="29"/>
    </location>
</feature>
<dbReference type="InterPro" id="IPR040433">
    <property type="entry name" value="Spermatid_TP"/>
</dbReference>
<evidence type="ECO:0000313" key="2">
    <source>
        <dbReference type="EMBL" id="KAF6104074.1"/>
    </source>
</evidence>
<organism evidence="2 3">
    <name type="scientific">Phyllostomus discolor</name>
    <name type="common">pale spear-nosed bat</name>
    <dbReference type="NCBI Taxonomy" id="89673"/>
    <lineage>
        <taxon>Eukaryota</taxon>
        <taxon>Metazoa</taxon>
        <taxon>Chordata</taxon>
        <taxon>Craniata</taxon>
        <taxon>Vertebrata</taxon>
        <taxon>Euteleostomi</taxon>
        <taxon>Mammalia</taxon>
        <taxon>Eutheria</taxon>
        <taxon>Laurasiatheria</taxon>
        <taxon>Chiroptera</taxon>
        <taxon>Yangochiroptera</taxon>
        <taxon>Phyllostomidae</taxon>
        <taxon>Phyllostominae</taxon>
        <taxon>Phyllostomus</taxon>
    </lineage>
</organism>
<dbReference type="AlphaFoldDB" id="A0A834E527"/>
<accession>A0A834E527</accession>
<dbReference type="PANTHER" id="PTHR37876">
    <property type="entry name" value="PROTEIN GAR2-LIKE"/>
    <property type="match status" value="1"/>
</dbReference>
<dbReference type="EMBL" id="JABVXQ010000006">
    <property type="protein sequence ID" value="KAF6104074.1"/>
    <property type="molecule type" value="Genomic_DNA"/>
</dbReference>
<evidence type="ECO:0000313" key="3">
    <source>
        <dbReference type="Proteomes" id="UP000664940"/>
    </source>
</evidence>
<feature type="compositionally biased region" description="Basic and acidic residues" evidence="1">
    <location>
        <begin position="73"/>
        <end position="87"/>
    </location>
</feature>
<sequence length="179" mass="20400">MEKPTPSTKERRNKRKPTSPLRPRGRGKVSKTTTGVKRILQGSSRKKASPKTPSPLSKSKKSQHPVQYRHYHRLNEALNQHKKEPKTTTKARRPLRGSSRKKASLKTPSPSTKSKKSRRPVLYGHYRRLREALSQYEKKAEQDEGADDPTTSNDYRVGWNFRGSPGTPQLPAKPPRSSR</sequence>
<dbReference type="PANTHER" id="PTHR37876:SF1">
    <property type="entry name" value="SERINE_ARGININE REPETITIVE MATRIX PROTEIN 4-LIKE-RELATED"/>
    <property type="match status" value="1"/>
</dbReference>
<feature type="compositionally biased region" description="Basic residues" evidence="1">
    <location>
        <begin position="89"/>
        <end position="104"/>
    </location>
</feature>
<proteinExistence type="predicted"/>
<protein>
    <submittedName>
        <fullName evidence="2">Uncharacterized protein</fullName>
    </submittedName>
</protein>
<feature type="region of interest" description="Disordered" evidence="1">
    <location>
        <begin position="1"/>
        <end position="179"/>
    </location>
</feature>
<gene>
    <name evidence="2" type="ORF">HJG60_011123</name>
</gene>
<feature type="compositionally biased region" description="Basic residues" evidence="1">
    <location>
        <begin position="58"/>
        <end position="72"/>
    </location>
</feature>
<dbReference type="Proteomes" id="UP000664940">
    <property type="component" value="Unassembled WGS sequence"/>
</dbReference>